<accession>A0A5M9H907</accession>
<evidence type="ECO:0000259" key="1">
    <source>
        <dbReference type="Pfam" id="PF02579"/>
    </source>
</evidence>
<comment type="caution">
    <text evidence="2">The sequence shown here is derived from an EMBL/GenBank/DDBJ whole genome shotgun (WGS) entry which is preliminary data.</text>
</comment>
<evidence type="ECO:0000313" key="3">
    <source>
        <dbReference type="Proteomes" id="UP000322918"/>
    </source>
</evidence>
<dbReference type="OrthoDB" id="9807451at2"/>
<dbReference type="PANTHER" id="PTHR42983:SF1">
    <property type="entry name" value="IRON-MOLYBDENUM PROTEIN"/>
    <property type="match status" value="1"/>
</dbReference>
<dbReference type="Proteomes" id="UP000322918">
    <property type="component" value="Unassembled WGS sequence"/>
</dbReference>
<protein>
    <recommendedName>
        <fullName evidence="1">Dinitrogenase iron-molybdenum cofactor biosynthesis domain-containing protein</fullName>
    </recommendedName>
</protein>
<organism evidence="2 3">
    <name type="scientific">Arcticibacter tournemirensis</name>
    <dbReference type="NCBI Taxonomy" id="699437"/>
    <lineage>
        <taxon>Bacteria</taxon>
        <taxon>Pseudomonadati</taxon>
        <taxon>Bacteroidota</taxon>
        <taxon>Sphingobacteriia</taxon>
        <taxon>Sphingobacteriales</taxon>
        <taxon>Sphingobacteriaceae</taxon>
        <taxon>Arcticibacter</taxon>
    </lineage>
</organism>
<dbReference type="EMBL" id="VWNE01000012">
    <property type="protein sequence ID" value="KAA8483416.1"/>
    <property type="molecule type" value="Genomic_DNA"/>
</dbReference>
<dbReference type="PANTHER" id="PTHR42983">
    <property type="entry name" value="DINITROGENASE IRON-MOLYBDENUM COFACTOR PROTEIN-RELATED"/>
    <property type="match status" value="1"/>
</dbReference>
<sequence length="107" mass="11907">MIIAIALHNNTLNSPVHLQFGRCSFFAFYNGESDKVTYLENTEKDSLKDTGIAIASMLLSKRVSAVVAGRFGVKVADYLRGKQVQMIIPHRKDTTLADILKKVNSHK</sequence>
<reference evidence="2 3" key="1">
    <citation type="submission" date="2019-09" db="EMBL/GenBank/DDBJ databases">
        <title>Pararcticibacter amylolyticus gen. nov., sp. nov., isolated from a rottenly hemp rope, and reclassification of Pedobacter tournemirensis as Pararcticibacter tournemirensis comb. nov.</title>
        <authorList>
            <person name="Cai Y."/>
        </authorList>
    </citation>
    <scope>NUCLEOTIDE SEQUENCE [LARGE SCALE GENOMIC DNA]</scope>
    <source>
        <strain evidence="2 3">TF5-37.2-LB10</strain>
    </source>
</reference>
<dbReference type="Gene3D" id="3.30.420.130">
    <property type="entry name" value="Dinitrogenase iron-molybdenum cofactor biosynthesis domain"/>
    <property type="match status" value="1"/>
</dbReference>
<name>A0A5M9H907_9SPHI</name>
<keyword evidence="3" id="KW-1185">Reference proteome</keyword>
<gene>
    <name evidence="2" type="ORF">F1649_09520</name>
</gene>
<dbReference type="SUPFAM" id="SSF53146">
    <property type="entry name" value="Nitrogenase accessory factor-like"/>
    <property type="match status" value="1"/>
</dbReference>
<evidence type="ECO:0000313" key="2">
    <source>
        <dbReference type="EMBL" id="KAA8483416.1"/>
    </source>
</evidence>
<proteinExistence type="predicted"/>
<dbReference type="Pfam" id="PF02579">
    <property type="entry name" value="Nitro_FeMo-Co"/>
    <property type="match status" value="1"/>
</dbReference>
<dbReference type="RefSeq" id="WP_141815184.1">
    <property type="nucleotide sequence ID" value="NZ_VFPL01000001.1"/>
</dbReference>
<dbReference type="AlphaFoldDB" id="A0A5M9H907"/>
<dbReference type="InterPro" id="IPR036105">
    <property type="entry name" value="DiNase_FeMo-co_biosyn_sf"/>
</dbReference>
<feature type="domain" description="Dinitrogenase iron-molybdenum cofactor biosynthesis" evidence="1">
    <location>
        <begin position="13"/>
        <end position="103"/>
    </location>
</feature>
<dbReference type="InterPro" id="IPR003731">
    <property type="entry name" value="Di-Nase_FeMo-co_biosynth"/>
</dbReference>